<evidence type="ECO:0000259" key="1">
    <source>
        <dbReference type="Pfam" id="PF00535"/>
    </source>
</evidence>
<feature type="domain" description="Glycosyltransferase 2-like" evidence="1">
    <location>
        <begin position="6"/>
        <end position="169"/>
    </location>
</feature>
<gene>
    <name evidence="2" type="ORF">GCM10022250_01240</name>
</gene>
<sequence length="303" mass="35098">MVKVDILMATYNGELYVKSQILSLQAQTFQNWRLLIHDDGSTDNTISILKQIASTDSRIVILEDTTKFGNAAENFTYLLNFSNAEYLMYCDQDDIWFDNKIECQLQAISKKNNKIPQVVYSNSYVWIPEEGIKGLATLTFPKKINQLLFLNSGMQGCSAIFNGVMRELLVSYKGKLAMHDHLLHLSAICLGEVEYLEAKLMLYRNHEKNVTGATSVSTMDVSRILKNTNFPVVDRHHYEAIFDFYQAFKAKLEMRDQMKVKIYLEMVDYCFFKKLFLVLKEDYQLFGSKLRLLSKITLRSYIN</sequence>
<protein>
    <submittedName>
        <fullName evidence="2">Glycosyltransferase family 2 protein</fullName>
    </submittedName>
</protein>
<accession>A0ABP7XJW1</accession>
<dbReference type="Proteomes" id="UP001501333">
    <property type="component" value="Unassembled WGS sequence"/>
</dbReference>
<proteinExistence type="predicted"/>
<dbReference type="InterPro" id="IPR029044">
    <property type="entry name" value="Nucleotide-diphossugar_trans"/>
</dbReference>
<reference evidence="3" key="1">
    <citation type="journal article" date="2019" name="Int. J. Syst. Evol. Microbiol.">
        <title>The Global Catalogue of Microorganisms (GCM) 10K type strain sequencing project: providing services to taxonomists for standard genome sequencing and annotation.</title>
        <authorList>
            <consortium name="The Broad Institute Genomics Platform"/>
            <consortium name="The Broad Institute Genome Sequencing Center for Infectious Disease"/>
            <person name="Wu L."/>
            <person name="Ma J."/>
        </authorList>
    </citation>
    <scope>NUCLEOTIDE SEQUENCE [LARGE SCALE GENOMIC DNA]</scope>
    <source>
        <strain evidence="3">JCM 17386</strain>
    </source>
</reference>
<evidence type="ECO:0000313" key="3">
    <source>
        <dbReference type="Proteomes" id="UP001501333"/>
    </source>
</evidence>
<dbReference type="EMBL" id="BAABAO010000001">
    <property type="protein sequence ID" value="GAA4120575.1"/>
    <property type="molecule type" value="Genomic_DNA"/>
</dbReference>
<organism evidence="2 3">
    <name type="scientific">Flavobacterium chungbukense</name>
    <dbReference type="NCBI Taxonomy" id="877464"/>
    <lineage>
        <taxon>Bacteria</taxon>
        <taxon>Pseudomonadati</taxon>
        <taxon>Bacteroidota</taxon>
        <taxon>Flavobacteriia</taxon>
        <taxon>Flavobacteriales</taxon>
        <taxon>Flavobacteriaceae</taxon>
        <taxon>Flavobacterium</taxon>
    </lineage>
</organism>
<dbReference type="RefSeq" id="WP_229354950.1">
    <property type="nucleotide sequence ID" value="NZ_BAABAO010000001.1"/>
</dbReference>
<keyword evidence="3" id="KW-1185">Reference proteome</keyword>
<dbReference type="InterPro" id="IPR001173">
    <property type="entry name" value="Glyco_trans_2-like"/>
</dbReference>
<comment type="caution">
    <text evidence="2">The sequence shown here is derived from an EMBL/GenBank/DDBJ whole genome shotgun (WGS) entry which is preliminary data.</text>
</comment>
<evidence type="ECO:0000313" key="2">
    <source>
        <dbReference type="EMBL" id="GAA4120575.1"/>
    </source>
</evidence>
<dbReference type="PANTHER" id="PTHR22916">
    <property type="entry name" value="GLYCOSYLTRANSFERASE"/>
    <property type="match status" value="1"/>
</dbReference>
<dbReference type="Pfam" id="PF00535">
    <property type="entry name" value="Glycos_transf_2"/>
    <property type="match status" value="1"/>
</dbReference>
<name>A0ABP7XJW1_9FLAO</name>
<dbReference type="SUPFAM" id="SSF53448">
    <property type="entry name" value="Nucleotide-diphospho-sugar transferases"/>
    <property type="match status" value="1"/>
</dbReference>
<dbReference type="PANTHER" id="PTHR22916:SF3">
    <property type="entry name" value="UDP-GLCNAC:BETAGAL BETA-1,3-N-ACETYLGLUCOSAMINYLTRANSFERASE-LIKE PROTEIN 1"/>
    <property type="match status" value="1"/>
</dbReference>
<dbReference type="Gene3D" id="3.90.550.10">
    <property type="entry name" value="Spore Coat Polysaccharide Biosynthesis Protein SpsA, Chain A"/>
    <property type="match status" value="1"/>
</dbReference>